<dbReference type="PANTHER" id="PTHR15139">
    <property type="entry name" value="TUBULIN FOLDING COFACTOR C"/>
    <property type="match status" value="1"/>
</dbReference>
<dbReference type="GO" id="GO:0005737">
    <property type="term" value="C:cytoplasm"/>
    <property type="evidence" value="ECO:0007669"/>
    <property type="project" value="UniProtKB-SubCell"/>
</dbReference>
<dbReference type="KEGG" id="pco:PHACADRAFT_172285"/>
<dbReference type="Gene3D" id="1.20.58.1250">
    <property type="entry name" value="Tubulin Binding Cofactor C, N-terminal domain"/>
    <property type="match status" value="1"/>
</dbReference>
<comment type="subcellular location">
    <subcellularLocation>
        <location evidence="1">Cytoplasm</location>
    </subcellularLocation>
</comment>
<keyword evidence="4" id="KW-0007">Acetylation</keyword>
<dbReference type="GO" id="GO:0015631">
    <property type="term" value="F:tubulin binding"/>
    <property type="evidence" value="ECO:0007669"/>
    <property type="project" value="InterPro"/>
</dbReference>
<dbReference type="FunCoup" id="K5X1H6">
    <property type="interactions" value="286"/>
</dbReference>
<evidence type="ECO:0000256" key="4">
    <source>
        <dbReference type="ARBA" id="ARBA00022990"/>
    </source>
</evidence>
<accession>K5X1H6</accession>
<protein>
    <recommendedName>
        <fullName evidence="6">C-CAP/cofactor C-like domain-containing protein</fullName>
    </recommendedName>
</protein>
<organism evidence="7 8">
    <name type="scientific">Phanerochaete carnosa (strain HHB-10118-sp)</name>
    <name type="common">White-rot fungus</name>
    <name type="synonym">Peniophora carnosa</name>
    <dbReference type="NCBI Taxonomy" id="650164"/>
    <lineage>
        <taxon>Eukaryota</taxon>
        <taxon>Fungi</taxon>
        <taxon>Dikarya</taxon>
        <taxon>Basidiomycota</taxon>
        <taxon>Agaricomycotina</taxon>
        <taxon>Agaricomycetes</taxon>
        <taxon>Polyporales</taxon>
        <taxon>Phanerochaetaceae</taxon>
        <taxon>Phanerochaete</taxon>
    </lineage>
</organism>
<evidence type="ECO:0000256" key="1">
    <source>
        <dbReference type="ARBA" id="ARBA00004496"/>
    </source>
</evidence>
<dbReference type="InterPro" id="IPR012945">
    <property type="entry name" value="Tubulin-bd_cofactor_C_dom"/>
</dbReference>
<dbReference type="AlphaFoldDB" id="K5X1H6"/>
<evidence type="ECO:0000256" key="5">
    <source>
        <dbReference type="ARBA" id="ARBA00026055"/>
    </source>
</evidence>
<dbReference type="Proteomes" id="UP000008370">
    <property type="component" value="Unassembled WGS sequence"/>
</dbReference>
<dbReference type="InterPro" id="IPR017901">
    <property type="entry name" value="C-CAP_CF_C-like"/>
</dbReference>
<evidence type="ECO:0000313" key="8">
    <source>
        <dbReference type="Proteomes" id="UP000008370"/>
    </source>
</evidence>
<dbReference type="EMBL" id="JH930471">
    <property type="protein sequence ID" value="EKM56627.1"/>
    <property type="molecule type" value="Genomic_DNA"/>
</dbReference>
<sequence length="321" mass="35270">MAATNKILIQEFYILFQAAQSDLLARLAILKAKGAPSQDAVNALALEIAKLRKDLSDATVYLPSYDQRQYEQSLKSLEQSLDDLRSVSAGKPKFSFKRKVPKPAVSSSVSVAANTTDLLAPQPSKQSNSVVLAACSRQHLTWSSVPSVAALATDLSISDLDHCIVDLLQNSASVSIPTITAVHMRNVKNSILILPPVQGSAMVHDISNCILALGCHQFRMHTSTQVDVYLLIESNPIIEHCTKLRFAPYPTSLVGEDRLATPEKIPAVQDFSHIRATPSPNWSPLTSEERLRPEDWIDLTAPETESVDQILLQRFFVRPPP</sequence>
<dbReference type="InterPro" id="IPR016098">
    <property type="entry name" value="CAP/MinC_C"/>
</dbReference>
<keyword evidence="3" id="KW-0963">Cytoplasm</keyword>
<dbReference type="STRING" id="650164.K5X1H6"/>
<dbReference type="Pfam" id="PF16752">
    <property type="entry name" value="TBCC_N"/>
    <property type="match status" value="1"/>
</dbReference>
<dbReference type="GO" id="GO:0007021">
    <property type="term" value="P:tubulin complex assembly"/>
    <property type="evidence" value="ECO:0007669"/>
    <property type="project" value="TreeGrafter"/>
</dbReference>
<comment type="similarity">
    <text evidence="2">Belongs to the TBCC family.</text>
</comment>
<dbReference type="PANTHER" id="PTHR15139:SF0">
    <property type="entry name" value="TUBULIN-SPECIFIC CHAPERONE C"/>
    <property type="match status" value="1"/>
</dbReference>
<name>K5X1H6_PHACS</name>
<dbReference type="InterPro" id="IPR031925">
    <property type="entry name" value="TBCC_N"/>
</dbReference>
<gene>
    <name evidence="7" type="ORF">PHACADRAFT_172285</name>
</gene>
<proteinExistence type="inferred from homology"/>
<dbReference type="GeneID" id="18909590"/>
<dbReference type="HOGENOM" id="CLU_032612_0_0_1"/>
<dbReference type="InterPro" id="IPR038397">
    <property type="entry name" value="TBCC_N_sf"/>
</dbReference>
<dbReference type="OrthoDB" id="194775at2759"/>
<dbReference type="PROSITE" id="PS51329">
    <property type="entry name" value="C_CAP_COFACTOR_C"/>
    <property type="match status" value="1"/>
</dbReference>
<evidence type="ECO:0000256" key="3">
    <source>
        <dbReference type="ARBA" id="ARBA00022490"/>
    </source>
</evidence>
<feature type="domain" description="C-CAP/cofactor C-like" evidence="6">
    <location>
        <begin position="103"/>
        <end position="273"/>
    </location>
</feature>
<evidence type="ECO:0000313" key="7">
    <source>
        <dbReference type="EMBL" id="EKM56627.1"/>
    </source>
</evidence>
<dbReference type="RefSeq" id="XP_007394469.1">
    <property type="nucleotide sequence ID" value="XM_007394407.1"/>
</dbReference>
<evidence type="ECO:0000259" key="6">
    <source>
        <dbReference type="PROSITE" id="PS51329"/>
    </source>
</evidence>
<dbReference type="InterPro" id="IPR027684">
    <property type="entry name" value="TBCC"/>
</dbReference>
<dbReference type="Pfam" id="PF07986">
    <property type="entry name" value="TBCC"/>
    <property type="match status" value="1"/>
</dbReference>
<comment type="subunit">
    <text evidence="5">Supercomplex made of cofactors A to E. Cofactors A and D function by capturing and stabilizing tubulin in a quasi-native conformation. Cofactor E binds to the cofactor D-tubulin complex; interaction with cofactor C then causes the release of tubulin polypeptides that are committed to the native state.</text>
</comment>
<keyword evidence="8" id="KW-1185">Reference proteome</keyword>
<evidence type="ECO:0000256" key="2">
    <source>
        <dbReference type="ARBA" id="ARBA00008848"/>
    </source>
</evidence>
<dbReference type="GO" id="GO:0007023">
    <property type="term" value="P:post-chaperonin tubulin folding pathway"/>
    <property type="evidence" value="ECO:0007669"/>
    <property type="project" value="InterPro"/>
</dbReference>
<dbReference type="Gene3D" id="2.160.20.70">
    <property type="match status" value="1"/>
</dbReference>
<reference evidence="7 8" key="1">
    <citation type="journal article" date="2012" name="BMC Genomics">
        <title>Comparative genomics of the white-rot fungi, Phanerochaete carnosa and P. chrysosporium, to elucidate the genetic basis of the distinct wood types they colonize.</title>
        <authorList>
            <person name="Suzuki H."/>
            <person name="MacDonald J."/>
            <person name="Syed K."/>
            <person name="Salamov A."/>
            <person name="Hori C."/>
            <person name="Aerts A."/>
            <person name="Henrissat B."/>
            <person name="Wiebenga A."/>
            <person name="vanKuyk P.A."/>
            <person name="Barry K."/>
            <person name="Lindquist E."/>
            <person name="LaButti K."/>
            <person name="Lapidus A."/>
            <person name="Lucas S."/>
            <person name="Coutinho P."/>
            <person name="Gong Y."/>
            <person name="Samejima M."/>
            <person name="Mahadevan R."/>
            <person name="Abou-Zaid M."/>
            <person name="de Vries R.P."/>
            <person name="Igarashi K."/>
            <person name="Yadav J.S."/>
            <person name="Grigoriev I.V."/>
            <person name="Master E.R."/>
        </authorList>
    </citation>
    <scope>NUCLEOTIDE SEQUENCE [LARGE SCALE GENOMIC DNA]</scope>
    <source>
        <strain evidence="7 8">HHB-10118-sp</strain>
    </source>
</reference>
<dbReference type="InParanoid" id="K5X1H6"/>